<feature type="signal peptide" evidence="1">
    <location>
        <begin position="1"/>
        <end position="25"/>
    </location>
</feature>
<dbReference type="AlphaFoldDB" id="A0A7N0TD94"/>
<name>A0A7N0TD94_KALFE</name>
<keyword evidence="3" id="KW-1185">Reference proteome</keyword>
<sequence length="346" mass="37257">MDVLLRSRFVFLAIICAAAFHGMEAATVVSGNVFCDQCRDGQLSLFDYPLSGIKVAVACPGSDGQATVVGEETTNWFGSYSVKFDGTPELSSCFVQVTGSDGDTHNCAASAGPAQRLRALFKMFNYAFYSVDSLLSQPAQPMSFCPRAPTPPTPSPVPDPVTPVIPLPPTVTFPPPVTPVPVIPPPPVTPINPPPPIYTLPPVSGLPPMPHLPPMPPAPYTEASACPYQSWTMPQYRCYWRAVNPDTKVALVFGPVAAERYGTDVTMWQSLQGRGDPYRTLLREGTTAYLNSLNSLQFPYNTIAVVAHMNSALLGSQNQVLLTALRFIRANGGYNGNTPCKFTPCN</sequence>
<dbReference type="Gramene" id="Kaladp0032s0452.1.v1.1">
    <property type="protein sequence ID" value="Kaladp0032s0452.1.v1.1"/>
    <property type="gene ID" value="Kaladp0032s0452.v1.1"/>
</dbReference>
<dbReference type="OMA" id="KCYWRAV"/>
<dbReference type="Proteomes" id="UP000594263">
    <property type="component" value="Unplaced"/>
</dbReference>
<accession>A0A7N0TD94</accession>
<organism evidence="2 3">
    <name type="scientific">Kalanchoe fedtschenkoi</name>
    <name type="common">Lavender scallops</name>
    <name type="synonym">South American air plant</name>
    <dbReference type="NCBI Taxonomy" id="63787"/>
    <lineage>
        <taxon>Eukaryota</taxon>
        <taxon>Viridiplantae</taxon>
        <taxon>Streptophyta</taxon>
        <taxon>Embryophyta</taxon>
        <taxon>Tracheophyta</taxon>
        <taxon>Spermatophyta</taxon>
        <taxon>Magnoliopsida</taxon>
        <taxon>eudicotyledons</taxon>
        <taxon>Gunneridae</taxon>
        <taxon>Pentapetalae</taxon>
        <taxon>Saxifragales</taxon>
        <taxon>Crassulaceae</taxon>
        <taxon>Kalanchoe</taxon>
    </lineage>
</organism>
<reference evidence="2" key="1">
    <citation type="submission" date="2021-01" db="UniProtKB">
        <authorList>
            <consortium name="EnsemblPlants"/>
        </authorList>
    </citation>
    <scope>IDENTIFICATION</scope>
</reference>
<evidence type="ECO:0000256" key="1">
    <source>
        <dbReference type="SAM" id="SignalP"/>
    </source>
</evidence>
<proteinExistence type="predicted"/>
<dbReference type="PANTHER" id="PTHR33210:SF24">
    <property type="entry name" value="POLLEN OLE E 1 ALLERGEN AND EXTENSIN FAMILY PROTEIN"/>
    <property type="match status" value="1"/>
</dbReference>
<feature type="chain" id="PRO_5029527843" evidence="1">
    <location>
        <begin position="26"/>
        <end position="346"/>
    </location>
</feature>
<dbReference type="PANTHER" id="PTHR33210">
    <property type="entry name" value="PROTODERMAL FACTOR 1"/>
    <property type="match status" value="1"/>
</dbReference>
<protein>
    <submittedName>
        <fullName evidence="2">Uncharacterized protein</fullName>
    </submittedName>
</protein>
<keyword evidence="1" id="KW-0732">Signal</keyword>
<evidence type="ECO:0000313" key="2">
    <source>
        <dbReference type="EnsemblPlants" id="Kaladp0032s0452.1.v1.1"/>
    </source>
</evidence>
<dbReference type="Pfam" id="PF01190">
    <property type="entry name" value="Pollen_Ole_e_1"/>
    <property type="match status" value="1"/>
</dbReference>
<dbReference type="InterPro" id="IPR039923">
    <property type="entry name" value="Protodermal_1"/>
</dbReference>
<evidence type="ECO:0000313" key="3">
    <source>
        <dbReference type="Proteomes" id="UP000594263"/>
    </source>
</evidence>
<dbReference type="EnsemblPlants" id="Kaladp0032s0452.1.v1.1">
    <property type="protein sequence ID" value="Kaladp0032s0452.1.v1.1"/>
    <property type="gene ID" value="Kaladp0032s0452.v1.1"/>
</dbReference>